<dbReference type="SUPFAM" id="SSF54675">
    <property type="entry name" value="Nicotinate/Quinolinate PRTase N-terminal domain-like"/>
    <property type="match status" value="1"/>
</dbReference>
<dbReference type="SUPFAM" id="SSF51690">
    <property type="entry name" value="Nicotinate/Quinolinate PRTase C-terminal domain-like"/>
    <property type="match status" value="1"/>
</dbReference>
<dbReference type="RefSeq" id="WP_150433522.1">
    <property type="nucleotide sequence ID" value="NZ_VYKJ01000001.1"/>
</dbReference>
<dbReference type="InterPro" id="IPR013785">
    <property type="entry name" value="Aldolase_TIM"/>
</dbReference>
<feature type="domain" description="Quinolinate phosphoribosyl transferase N-terminal" evidence="7">
    <location>
        <begin position="21"/>
        <end position="104"/>
    </location>
</feature>
<dbReference type="GO" id="GO:0034213">
    <property type="term" value="P:quinolinate catabolic process"/>
    <property type="evidence" value="ECO:0007669"/>
    <property type="project" value="TreeGrafter"/>
</dbReference>
<name>A0A5J5G605_9GAMM</name>
<dbReference type="NCBIfam" id="TIGR01334">
    <property type="entry name" value="modD"/>
    <property type="match status" value="1"/>
</dbReference>
<dbReference type="CDD" id="cd01573">
    <property type="entry name" value="modD_like"/>
    <property type="match status" value="1"/>
</dbReference>
<dbReference type="OrthoDB" id="8216773at2"/>
<dbReference type="EMBL" id="VYKJ01000001">
    <property type="protein sequence ID" value="KAA9003161.1"/>
    <property type="molecule type" value="Genomic_DNA"/>
</dbReference>
<comment type="similarity">
    <text evidence="1 5">Belongs to the NadC/ModD family.</text>
</comment>
<reference evidence="8 10" key="1">
    <citation type="submission" date="2019-09" db="EMBL/GenBank/DDBJ databases">
        <authorList>
            <person name="Li Y."/>
        </authorList>
    </citation>
    <scope>NUCLEOTIDE SEQUENCE [LARGE SCALE GENOMIC DNA]</scope>
    <source>
        <strain evidence="8 10">L3-3HA</strain>
    </source>
</reference>
<dbReference type="InterPro" id="IPR002638">
    <property type="entry name" value="Quinolinate_PRibosylTrfase_C"/>
</dbReference>
<evidence type="ECO:0000259" key="6">
    <source>
        <dbReference type="Pfam" id="PF01729"/>
    </source>
</evidence>
<dbReference type="InterPro" id="IPR022412">
    <property type="entry name" value="Quinolinate_PRibosylTrfase_N"/>
</dbReference>
<dbReference type="PANTHER" id="PTHR32179:SF4">
    <property type="entry name" value="PYROPHOSPHORYLASE MODD-RELATED"/>
    <property type="match status" value="1"/>
</dbReference>
<keyword evidence="3 5" id="KW-0328">Glycosyltransferase</keyword>
<dbReference type="EMBL" id="VYKJ01000001">
    <property type="protein sequence ID" value="KAA9002551.1"/>
    <property type="molecule type" value="Genomic_DNA"/>
</dbReference>
<keyword evidence="4 5" id="KW-0808">Transferase</keyword>
<dbReference type="InterPro" id="IPR027277">
    <property type="entry name" value="NadC/ModD"/>
</dbReference>
<dbReference type="GO" id="GO:0004514">
    <property type="term" value="F:nicotinate-nucleotide diphosphorylase (carboxylating) activity"/>
    <property type="evidence" value="ECO:0007669"/>
    <property type="project" value="InterPro"/>
</dbReference>
<dbReference type="PANTHER" id="PTHR32179">
    <property type="entry name" value="NICOTINATE-NUCLEOTIDE PYROPHOSPHORYLASE [CARBOXYLATING]"/>
    <property type="match status" value="1"/>
</dbReference>
<dbReference type="FunFam" id="3.20.20.70:FF:000030">
    <property type="entry name" value="Nicotinate-nucleotide pyrophosphorylase, carboxylating"/>
    <property type="match status" value="1"/>
</dbReference>
<accession>A0A5J5G605</accession>
<dbReference type="AlphaFoldDB" id="A0A5J5G605"/>
<dbReference type="Pfam" id="PF01729">
    <property type="entry name" value="QRPTase_C"/>
    <property type="match status" value="1"/>
</dbReference>
<dbReference type="Pfam" id="PF02749">
    <property type="entry name" value="QRPTase_N"/>
    <property type="match status" value="1"/>
</dbReference>
<protein>
    <recommendedName>
        <fullName evidence="2">Putative pyrophosphorylase ModD</fullName>
    </recommendedName>
</protein>
<dbReference type="Gene3D" id="3.20.20.70">
    <property type="entry name" value="Aldolase class I"/>
    <property type="match status" value="1"/>
</dbReference>
<dbReference type="InterPro" id="IPR036068">
    <property type="entry name" value="Nicotinate_pribotase-like_C"/>
</dbReference>
<evidence type="ECO:0000313" key="9">
    <source>
        <dbReference type="EMBL" id="KAA9003161.1"/>
    </source>
</evidence>
<dbReference type="GO" id="GO:0005737">
    <property type="term" value="C:cytoplasm"/>
    <property type="evidence" value="ECO:0007669"/>
    <property type="project" value="TreeGrafter"/>
</dbReference>
<evidence type="ECO:0000256" key="3">
    <source>
        <dbReference type="ARBA" id="ARBA00022676"/>
    </source>
</evidence>
<keyword evidence="10" id="KW-1185">Reference proteome</keyword>
<proteinExistence type="inferred from homology"/>
<dbReference type="InterPro" id="IPR037128">
    <property type="entry name" value="Quinolinate_PRibosylTase_N_sf"/>
</dbReference>
<dbReference type="PIRSF" id="PIRSF006250">
    <property type="entry name" value="NadC_ModD"/>
    <property type="match status" value="1"/>
</dbReference>
<evidence type="ECO:0000313" key="8">
    <source>
        <dbReference type="EMBL" id="KAA9002551.1"/>
    </source>
</evidence>
<evidence type="ECO:0000256" key="2">
    <source>
        <dbReference type="ARBA" id="ARBA00019205"/>
    </source>
</evidence>
<gene>
    <name evidence="8" type="ORF">FJU30_00650</name>
    <name evidence="9" type="ORF">FJU30_04115</name>
</gene>
<dbReference type="Proteomes" id="UP000335415">
    <property type="component" value="Unassembled WGS sequence"/>
</dbReference>
<dbReference type="InterPro" id="IPR006242">
    <property type="entry name" value="ModD"/>
</dbReference>
<feature type="domain" description="Quinolinate phosphoribosyl transferase C-terminal" evidence="6">
    <location>
        <begin position="113"/>
        <end position="276"/>
    </location>
</feature>
<evidence type="ECO:0000256" key="1">
    <source>
        <dbReference type="ARBA" id="ARBA00009400"/>
    </source>
</evidence>
<evidence type="ECO:0000313" key="10">
    <source>
        <dbReference type="Proteomes" id="UP000335415"/>
    </source>
</evidence>
<evidence type="ECO:0000256" key="5">
    <source>
        <dbReference type="PIRNR" id="PIRNR006250"/>
    </source>
</evidence>
<organism evidence="8 10">
    <name type="scientific">Affinibrenneria salicis</name>
    <dbReference type="NCBI Taxonomy" id="2590031"/>
    <lineage>
        <taxon>Bacteria</taxon>
        <taxon>Pseudomonadati</taxon>
        <taxon>Pseudomonadota</taxon>
        <taxon>Gammaproteobacteria</taxon>
        <taxon>Enterobacterales</taxon>
        <taxon>Pectobacteriaceae</taxon>
        <taxon>Affinibrenneria</taxon>
    </lineage>
</organism>
<sequence length="281" mass="30818">MIFYSQAQIDQWLLDDIQGGDLTTRALGIGDRQGRMVFQHRQGGCISGLEVARQMLQRLGLVVELALEDGWVVRPGDTLLIVSGRVDALHQGWKAVQNVLEWSCGVTRYLFDMLRILRQHVPDGQIACTRKTIPGTKLLATQAVLAGGGIIHRAGCAETILLFANHRHFWANPDDWRGMVAALRREAPEKTIIVEADNIRQAEAALAAGPDMVQLDKCPIDDVPAFLARAARLAPRCRFSLAGGITLDTIDAWARTGVPLLVTSAPYYAPPADISVRLDPQ</sequence>
<evidence type="ECO:0000259" key="7">
    <source>
        <dbReference type="Pfam" id="PF02749"/>
    </source>
</evidence>
<dbReference type="Gene3D" id="3.90.1170.20">
    <property type="entry name" value="Quinolinate phosphoribosyl transferase, N-terminal domain"/>
    <property type="match status" value="1"/>
</dbReference>
<comment type="caution">
    <text evidence="8">The sequence shown here is derived from an EMBL/GenBank/DDBJ whole genome shotgun (WGS) entry which is preliminary data.</text>
</comment>
<evidence type="ECO:0000256" key="4">
    <source>
        <dbReference type="ARBA" id="ARBA00022679"/>
    </source>
</evidence>
<dbReference type="GO" id="GO:0009435">
    <property type="term" value="P:NAD+ biosynthetic process"/>
    <property type="evidence" value="ECO:0007669"/>
    <property type="project" value="InterPro"/>
</dbReference>